<dbReference type="PANTHER" id="PTHR40633">
    <property type="entry name" value="MATRIX PROTEIN, PUTATIVE (AFU_ORTHOLOGUE AFUA_8G05410)-RELATED"/>
    <property type="match status" value="1"/>
</dbReference>
<name>A0AAN7W0I8_9PEZI</name>
<feature type="region of interest" description="Disordered" evidence="2">
    <location>
        <begin position="176"/>
        <end position="244"/>
    </location>
</feature>
<dbReference type="PANTHER" id="PTHR40633:SF1">
    <property type="entry name" value="GPI ANCHORED SERINE-THREONINE RICH PROTEIN (AFU_ORTHOLOGUE AFUA_1G03630)"/>
    <property type="match status" value="1"/>
</dbReference>
<feature type="domain" description="Yeast cell wall synthesis Kre9/Knh1-like N-terminal" evidence="4">
    <location>
        <begin position="28"/>
        <end position="113"/>
    </location>
</feature>
<dbReference type="InterPro" id="IPR052982">
    <property type="entry name" value="SRP1/TIP1-like"/>
</dbReference>
<evidence type="ECO:0000313" key="6">
    <source>
        <dbReference type="Proteomes" id="UP001310594"/>
    </source>
</evidence>
<keyword evidence="1 3" id="KW-0732">Signal</keyword>
<evidence type="ECO:0000256" key="3">
    <source>
        <dbReference type="SAM" id="SignalP"/>
    </source>
</evidence>
<evidence type="ECO:0000256" key="2">
    <source>
        <dbReference type="SAM" id="MobiDB-lite"/>
    </source>
</evidence>
<comment type="caution">
    <text evidence="5">The sequence shown here is derived from an EMBL/GenBank/DDBJ whole genome shotgun (WGS) entry which is preliminary data.</text>
</comment>
<dbReference type="Proteomes" id="UP001310594">
    <property type="component" value="Unassembled WGS sequence"/>
</dbReference>
<reference evidence="5" key="1">
    <citation type="submission" date="2023-08" db="EMBL/GenBank/DDBJ databases">
        <title>Black Yeasts Isolated from many extreme environments.</title>
        <authorList>
            <person name="Coleine C."/>
            <person name="Stajich J.E."/>
            <person name="Selbmann L."/>
        </authorList>
    </citation>
    <scope>NUCLEOTIDE SEQUENCE</scope>
    <source>
        <strain evidence="5">CCFEE 5810</strain>
    </source>
</reference>
<proteinExistence type="predicted"/>
<organism evidence="5 6">
    <name type="scientific">Elasticomyces elasticus</name>
    <dbReference type="NCBI Taxonomy" id="574655"/>
    <lineage>
        <taxon>Eukaryota</taxon>
        <taxon>Fungi</taxon>
        <taxon>Dikarya</taxon>
        <taxon>Ascomycota</taxon>
        <taxon>Pezizomycotina</taxon>
        <taxon>Dothideomycetes</taxon>
        <taxon>Dothideomycetidae</taxon>
        <taxon>Mycosphaerellales</taxon>
        <taxon>Teratosphaeriaceae</taxon>
        <taxon>Elasticomyces</taxon>
    </lineage>
</organism>
<evidence type="ECO:0000259" key="4">
    <source>
        <dbReference type="Pfam" id="PF10342"/>
    </source>
</evidence>
<protein>
    <recommendedName>
        <fullName evidence="4">Yeast cell wall synthesis Kre9/Knh1-like N-terminal domain-containing protein</fullName>
    </recommendedName>
</protein>
<feature type="signal peptide" evidence="3">
    <location>
        <begin position="1"/>
        <end position="18"/>
    </location>
</feature>
<evidence type="ECO:0000313" key="5">
    <source>
        <dbReference type="EMBL" id="KAK5691545.1"/>
    </source>
</evidence>
<dbReference type="AlphaFoldDB" id="A0AAN7W0I8"/>
<accession>A0AAN7W0I8</accession>
<sequence>MLFTRSLILLAAPFLAYAQSAANPFNVPNGGYSVTAGSPTDLTWKPTTSGTVTLILRSGPSSNLIAGTVIASSIDNSGSYTWTPDTSITRGSDYTVQIVSDDDSSQTNFTPYFVLDSDTVVAYSTNPVTLGASAPPTSALSTLSPTGSATSVTAALSSASASVSSASASASSVSASDSSAASSSSMATGSSSSGSSAAAATTSGSSASQTQSTMSTGTMSGTSSGAASASSAASSSAAPEQQSSAGAPRATALAGMLGFAALGVFAL</sequence>
<gene>
    <name evidence="5" type="ORF">LTR97_011538</name>
</gene>
<evidence type="ECO:0000256" key="1">
    <source>
        <dbReference type="ARBA" id="ARBA00022729"/>
    </source>
</evidence>
<feature type="chain" id="PRO_5042825334" description="Yeast cell wall synthesis Kre9/Knh1-like N-terminal domain-containing protein" evidence="3">
    <location>
        <begin position="19"/>
        <end position="267"/>
    </location>
</feature>
<dbReference type="InterPro" id="IPR018466">
    <property type="entry name" value="Kre9/Knh1-like_N"/>
</dbReference>
<dbReference type="Pfam" id="PF10342">
    <property type="entry name" value="Kre9_KNH"/>
    <property type="match status" value="1"/>
</dbReference>
<dbReference type="EMBL" id="JAVRQU010000021">
    <property type="protein sequence ID" value="KAK5691545.1"/>
    <property type="molecule type" value="Genomic_DNA"/>
</dbReference>